<dbReference type="InterPro" id="IPR036634">
    <property type="entry name" value="PRD_sf"/>
</dbReference>
<dbReference type="GO" id="GO:0003723">
    <property type="term" value="F:RNA binding"/>
    <property type="evidence" value="ECO:0007669"/>
    <property type="project" value="InterPro"/>
</dbReference>
<keyword evidence="4" id="KW-1185">Reference proteome</keyword>
<protein>
    <submittedName>
        <fullName evidence="3">Transcription antiterminator BglG</fullName>
    </submittedName>
</protein>
<dbReference type="Pfam" id="PF00874">
    <property type="entry name" value="PRD"/>
    <property type="match status" value="2"/>
</dbReference>
<dbReference type="SUPFAM" id="SSF50151">
    <property type="entry name" value="SacY-like RNA-binding domain"/>
    <property type="match status" value="1"/>
</dbReference>
<sequence length="276" mass="32091">MLIQRILNNNAVIAQKPHNQIVLVLGAGTGYRKSIGEEVDDNLVEKVLEIHDPDTFNRFTDLVIKVPEAEITVSEKVINFAKIKLGKKLSEVIYVDLTDHIHSTIERHNENLVLRNSLKWDIARLYPDEYEVGQKALQIIQKDIGIKLVDDEAAFIALHFINAESGNDLADDIVKIVREVEQIVKDYFHTELDENSLSYYRFVTHLKFFAQRCLLKQHYDDEDEALLEIIQQKYAKSYSCAQKIQAFISNKYRYRINNTEVLYLTVHINRLVKNLY</sequence>
<accession>A0AAU9D849</accession>
<evidence type="ECO:0000259" key="2">
    <source>
        <dbReference type="PROSITE" id="PS51372"/>
    </source>
</evidence>
<feature type="domain" description="PRD" evidence="2">
    <location>
        <begin position="65"/>
        <end position="170"/>
    </location>
</feature>
<reference evidence="3 4" key="1">
    <citation type="journal article" date="2023" name="Microbiol. Spectr.">
        <title>Symbiosis of Carpenter Bees with Uncharacterized Lactic Acid Bacteria Showing NAD Auxotrophy.</title>
        <authorList>
            <person name="Kawasaki S."/>
            <person name="Ozawa K."/>
            <person name="Mori T."/>
            <person name="Yamamoto A."/>
            <person name="Ito M."/>
            <person name="Ohkuma M."/>
            <person name="Sakamoto M."/>
            <person name="Matsutani M."/>
        </authorList>
    </citation>
    <scope>NUCLEOTIDE SEQUENCE [LARGE SCALE GENOMIC DNA]</scope>
    <source>
        <strain evidence="3 4">KimC2</strain>
    </source>
</reference>
<dbReference type="GO" id="GO:0006355">
    <property type="term" value="P:regulation of DNA-templated transcription"/>
    <property type="evidence" value="ECO:0007669"/>
    <property type="project" value="InterPro"/>
</dbReference>
<evidence type="ECO:0000313" key="4">
    <source>
        <dbReference type="Proteomes" id="UP001321804"/>
    </source>
</evidence>
<dbReference type="InterPro" id="IPR011608">
    <property type="entry name" value="PRD"/>
</dbReference>
<feature type="domain" description="PRD" evidence="2">
    <location>
        <begin position="171"/>
        <end position="276"/>
    </location>
</feature>
<proteinExistence type="predicted"/>
<dbReference type="PANTHER" id="PTHR30185">
    <property type="entry name" value="CRYPTIC BETA-GLUCOSIDE BGL OPERON ANTITERMINATOR"/>
    <property type="match status" value="1"/>
</dbReference>
<dbReference type="EMBL" id="AP026801">
    <property type="protein sequence ID" value="BDR56957.1"/>
    <property type="molecule type" value="Genomic_DNA"/>
</dbReference>
<organism evidence="3 4">
    <name type="scientific">Xylocopilactobacillus apis</name>
    <dbReference type="NCBI Taxonomy" id="2932183"/>
    <lineage>
        <taxon>Bacteria</taxon>
        <taxon>Bacillati</taxon>
        <taxon>Bacillota</taxon>
        <taxon>Bacilli</taxon>
        <taxon>Lactobacillales</taxon>
        <taxon>Lactobacillaceae</taxon>
        <taxon>Xylocopilactobacillus</taxon>
    </lineage>
</organism>
<dbReference type="NCBIfam" id="NF046042">
    <property type="entry name" value="LicT"/>
    <property type="match status" value="1"/>
</dbReference>
<evidence type="ECO:0000256" key="1">
    <source>
        <dbReference type="ARBA" id="ARBA00022737"/>
    </source>
</evidence>
<name>A0AAU9D849_9LACO</name>
<dbReference type="Proteomes" id="UP001321804">
    <property type="component" value="Chromosome"/>
</dbReference>
<dbReference type="SUPFAM" id="SSF63520">
    <property type="entry name" value="PTS-regulatory domain, PRD"/>
    <property type="match status" value="2"/>
</dbReference>
<dbReference type="InterPro" id="IPR050661">
    <property type="entry name" value="BglG_antiterminators"/>
</dbReference>
<dbReference type="InterPro" id="IPR036650">
    <property type="entry name" value="CAT_RNA-bd_dom_sf"/>
</dbReference>
<dbReference type="AlphaFoldDB" id="A0AAU9D849"/>
<dbReference type="InterPro" id="IPR004341">
    <property type="entry name" value="CAT_RNA-bd_dom"/>
</dbReference>
<dbReference type="PANTHER" id="PTHR30185:SF15">
    <property type="entry name" value="CRYPTIC BETA-GLUCOSIDE BGL OPERON ANTITERMINATOR"/>
    <property type="match status" value="1"/>
</dbReference>
<dbReference type="Pfam" id="PF03123">
    <property type="entry name" value="CAT_RBD"/>
    <property type="match status" value="1"/>
</dbReference>
<dbReference type="Gene3D" id="2.30.24.10">
    <property type="entry name" value="CAT RNA-binding domain"/>
    <property type="match status" value="1"/>
</dbReference>
<dbReference type="SMART" id="SM01061">
    <property type="entry name" value="CAT_RBD"/>
    <property type="match status" value="1"/>
</dbReference>
<gene>
    <name evidence="3" type="ORF">KIMC2_15190</name>
</gene>
<keyword evidence="1" id="KW-0677">Repeat</keyword>
<evidence type="ECO:0000313" key="3">
    <source>
        <dbReference type="EMBL" id="BDR56957.1"/>
    </source>
</evidence>
<dbReference type="PROSITE" id="PS51372">
    <property type="entry name" value="PRD_2"/>
    <property type="match status" value="2"/>
</dbReference>
<dbReference type="Gene3D" id="1.10.1790.10">
    <property type="entry name" value="PRD domain"/>
    <property type="match status" value="2"/>
</dbReference>
<dbReference type="KEGG" id="xak:KIMC2_15190"/>